<keyword evidence="5" id="KW-0547">Nucleotide-binding</keyword>
<dbReference type="InterPro" id="IPR011102">
    <property type="entry name" value="Sig_transdc_His_kinase_HWE"/>
</dbReference>
<dbReference type="AlphaFoldDB" id="A0A1I1NIH8"/>
<evidence type="ECO:0000256" key="1">
    <source>
        <dbReference type="ARBA" id="ARBA00000085"/>
    </source>
</evidence>
<comment type="catalytic activity">
    <reaction evidence="1">
        <text>ATP + protein L-histidine = ADP + protein N-phospho-L-histidine.</text>
        <dbReference type="EC" id="2.7.13.3"/>
    </reaction>
</comment>
<dbReference type="GO" id="GO:0004673">
    <property type="term" value="F:protein histidine kinase activity"/>
    <property type="evidence" value="ECO:0007669"/>
    <property type="project" value="UniProtKB-EC"/>
</dbReference>
<organism evidence="9 10">
    <name type="scientific">Tropicimonas isoalkanivorans</name>
    <dbReference type="NCBI Taxonomy" id="441112"/>
    <lineage>
        <taxon>Bacteria</taxon>
        <taxon>Pseudomonadati</taxon>
        <taxon>Pseudomonadota</taxon>
        <taxon>Alphaproteobacteria</taxon>
        <taxon>Rhodobacterales</taxon>
        <taxon>Roseobacteraceae</taxon>
        <taxon>Tropicimonas</taxon>
    </lineage>
</organism>
<evidence type="ECO:0000256" key="2">
    <source>
        <dbReference type="ARBA" id="ARBA00012438"/>
    </source>
</evidence>
<evidence type="ECO:0000313" key="9">
    <source>
        <dbReference type="EMBL" id="SFC97295.1"/>
    </source>
</evidence>
<keyword evidence="4" id="KW-0808">Transferase</keyword>
<evidence type="ECO:0000256" key="6">
    <source>
        <dbReference type="ARBA" id="ARBA00022777"/>
    </source>
</evidence>
<keyword evidence="10" id="KW-1185">Reference proteome</keyword>
<evidence type="ECO:0000259" key="8">
    <source>
        <dbReference type="SMART" id="SM00911"/>
    </source>
</evidence>
<dbReference type="InterPro" id="IPR036890">
    <property type="entry name" value="HATPase_C_sf"/>
</dbReference>
<dbReference type="STRING" id="441112.SAMN04488094_11287"/>
<evidence type="ECO:0000256" key="4">
    <source>
        <dbReference type="ARBA" id="ARBA00022679"/>
    </source>
</evidence>
<protein>
    <recommendedName>
        <fullName evidence="2">histidine kinase</fullName>
        <ecNumber evidence="2">2.7.13.3</ecNumber>
    </recommendedName>
</protein>
<evidence type="ECO:0000313" key="10">
    <source>
        <dbReference type="Proteomes" id="UP000198728"/>
    </source>
</evidence>
<reference evidence="9 10" key="1">
    <citation type="submission" date="2016-10" db="EMBL/GenBank/DDBJ databases">
        <authorList>
            <person name="de Groot N.N."/>
        </authorList>
    </citation>
    <scope>NUCLEOTIDE SEQUENCE [LARGE SCALE GENOMIC DNA]</scope>
    <source>
        <strain evidence="9 10">DSM 19548</strain>
    </source>
</reference>
<dbReference type="SMART" id="SM00911">
    <property type="entry name" value="HWE_HK"/>
    <property type="match status" value="1"/>
</dbReference>
<sequence length="360" mass="40266">MSDPPHADTLPHTGKDLPPLLVITPRGMDANILSKAIREIGFPLETIRSTDEIPEGTMEEFGSLIIAQESLSEESLEKFSTRLGRQDDWSEMPVILLAGERSGAIALREAVRAQFTRARLVVLSRPLSWVEFQTAVQSSMSNRLRQYQVRDHLRMERLLRRELNHRVKNLITTVQSIARLTRRTTGTGKDSYDDFLERLDALNNVHGMLMQMDTVGVRCDELFQELLRPYMDGDKLQLHTEPVNLFPAAAHSLGLCLYELVTNAVKYGALSHPVGTVVVDFRTDGDTAWFRWKETVPFTLTQPETMGYGSRFIGASLASVFGSPANVAYEQDGLLVEGSGPRDTVICPPEDSVGPTVHFR</sequence>
<keyword evidence="7" id="KW-0067">ATP-binding</keyword>
<dbReference type="Pfam" id="PF07536">
    <property type="entry name" value="HWE_HK"/>
    <property type="match status" value="1"/>
</dbReference>
<evidence type="ECO:0000256" key="3">
    <source>
        <dbReference type="ARBA" id="ARBA00022553"/>
    </source>
</evidence>
<dbReference type="GO" id="GO:0005524">
    <property type="term" value="F:ATP binding"/>
    <property type="evidence" value="ECO:0007669"/>
    <property type="project" value="UniProtKB-KW"/>
</dbReference>
<keyword evidence="6 9" id="KW-0418">Kinase</keyword>
<dbReference type="EC" id="2.7.13.3" evidence="2"/>
<gene>
    <name evidence="9" type="ORF">SAMN04488094_11287</name>
</gene>
<proteinExistence type="predicted"/>
<dbReference type="Proteomes" id="UP000198728">
    <property type="component" value="Unassembled WGS sequence"/>
</dbReference>
<evidence type="ECO:0000256" key="7">
    <source>
        <dbReference type="ARBA" id="ARBA00022840"/>
    </source>
</evidence>
<feature type="domain" description="Signal transduction histidine kinase HWE region" evidence="8">
    <location>
        <begin position="162"/>
        <end position="242"/>
    </location>
</feature>
<dbReference type="PANTHER" id="PTHR41523">
    <property type="entry name" value="TWO-COMPONENT SYSTEM SENSOR PROTEIN"/>
    <property type="match status" value="1"/>
</dbReference>
<dbReference type="Gene3D" id="3.30.565.10">
    <property type="entry name" value="Histidine kinase-like ATPase, C-terminal domain"/>
    <property type="match status" value="1"/>
</dbReference>
<accession>A0A1I1NIH8</accession>
<dbReference type="EMBL" id="FOLG01000012">
    <property type="protein sequence ID" value="SFC97295.1"/>
    <property type="molecule type" value="Genomic_DNA"/>
</dbReference>
<evidence type="ECO:0000256" key="5">
    <source>
        <dbReference type="ARBA" id="ARBA00022741"/>
    </source>
</evidence>
<dbReference type="PANTHER" id="PTHR41523:SF8">
    <property type="entry name" value="ETHYLENE RESPONSE SENSOR PROTEIN"/>
    <property type="match status" value="1"/>
</dbReference>
<name>A0A1I1NIH8_9RHOB</name>
<keyword evidence="3" id="KW-0597">Phosphoprotein</keyword>